<dbReference type="EMBL" id="RYYR01000010">
    <property type="protein sequence ID" value="RUL53085.1"/>
    <property type="molecule type" value="Genomic_DNA"/>
</dbReference>
<dbReference type="GO" id="GO:0046872">
    <property type="term" value="F:metal ion binding"/>
    <property type="evidence" value="ECO:0007669"/>
    <property type="project" value="InterPro"/>
</dbReference>
<comment type="caution">
    <text evidence="6">The sequence shown here is derived from an EMBL/GenBank/DDBJ whole genome shotgun (WGS) entry which is preliminary data.</text>
</comment>
<dbReference type="GO" id="GO:0016874">
    <property type="term" value="F:ligase activity"/>
    <property type="evidence" value="ECO:0007669"/>
    <property type="project" value="UniProtKB-KW"/>
</dbReference>
<evidence type="ECO:0000313" key="7">
    <source>
        <dbReference type="Proteomes" id="UP000287910"/>
    </source>
</evidence>
<evidence type="ECO:0000256" key="4">
    <source>
        <dbReference type="PROSITE-ProRule" id="PRU00409"/>
    </source>
</evidence>
<evidence type="ECO:0000256" key="2">
    <source>
        <dbReference type="ARBA" id="ARBA00022741"/>
    </source>
</evidence>
<dbReference type="InterPro" id="IPR040570">
    <property type="entry name" value="LAL_C2"/>
</dbReference>
<evidence type="ECO:0000256" key="3">
    <source>
        <dbReference type="ARBA" id="ARBA00022840"/>
    </source>
</evidence>
<reference evidence="6 7" key="1">
    <citation type="submission" date="2018-12" db="EMBL/GenBank/DDBJ databases">
        <title>Lysinibacillus antri sp. nov., isolated from a cave soil.</title>
        <authorList>
            <person name="Narsing Rao M.P."/>
            <person name="Zhang H."/>
            <person name="Dong Z.-Y."/>
            <person name="Niu X.-K."/>
            <person name="Zhang K."/>
            <person name="Fang B.-Z."/>
            <person name="Kang Y.-Q."/>
            <person name="Xiao M."/>
            <person name="Li W.-J."/>
        </authorList>
    </citation>
    <scope>NUCLEOTIDE SEQUENCE [LARGE SCALE GENOMIC DNA]</scope>
    <source>
        <strain evidence="6 7">SYSU K30002</strain>
    </source>
</reference>
<dbReference type="SUPFAM" id="SSF56059">
    <property type="entry name" value="Glutathione synthetase ATP-binding domain-like"/>
    <property type="match status" value="1"/>
</dbReference>
<dbReference type="Proteomes" id="UP000287910">
    <property type="component" value="Unassembled WGS sequence"/>
</dbReference>
<dbReference type="PROSITE" id="PS50975">
    <property type="entry name" value="ATP_GRASP"/>
    <property type="match status" value="1"/>
</dbReference>
<organism evidence="6 7">
    <name type="scientific">Lysinibacillus antri</name>
    <dbReference type="NCBI Taxonomy" id="2498145"/>
    <lineage>
        <taxon>Bacteria</taxon>
        <taxon>Bacillati</taxon>
        <taxon>Bacillota</taxon>
        <taxon>Bacilli</taxon>
        <taxon>Bacillales</taxon>
        <taxon>Bacillaceae</taxon>
        <taxon>Lysinibacillus</taxon>
    </lineage>
</organism>
<gene>
    <name evidence="6" type="ORF">EK386_08980</name>
</gene>
<name>A0A3S0RJD3_9BACI</name>
<dbReference type="InterPro" id="IPR011761">
    <property type="entry name" value="ATP-grasp"/>
</dbReference>
<dbReference type="PANTHER" id="PTHR43585">
    <property type="entry name" value="FUMIPYRROLE BIOSYNTHESIS PROTEIN C"/>
    <property type="match status" value="1"/>
</dbReference>
<proteinExistence type="predicted"/>
<evidence type="ECO:0000256" key="1">
    <source>
        <dbReference type="ARBA" id="ARBA00022598"/>
    </source>
</evidence>
<keyword evidence="7" id="KW-1185">Reference proteome</keyword>
<dbReference type="Pfam" id="PF13535">
    <property type="entry name" value="ATP-grasp_4"/>
    <property type="match status" value="1"/>
</dbReference>
<dbReference type="InterPro" id="IPR052032">
    <property type="entry name" value="ATP-dep_AA_Ligase"/>
</dbReference>
<keyword evidence="2 4" id="KW-0547">Nucleotide-binding</keyword>
<dbReference type="PANTHER" id="PTHR43585:SF2">
    <property type="entry name" value="ATP-GRASP ENZYME FSQD"/>
    <property type="match status" value="1"/>
</dbReference>
<keyword evidence="1" id="KW-0436">Ligase</keyword>
<accession>A0A3S0RJD3</accession>
<dbReference type="RefSeq" id="WP_126658824.1">
    <property type="nucleotide sequence ID" value="NZ_RYYR01000010.1"/>
</dbReference>
<protein>
    <submittedName>
        <fullName evidence="6">ATP-grasp domain-containing protein</fullName>
    </submittedName>
</protein>
<dbReference type="Pfam" id="PF18603">
    <property type="entry name" value="LAL_C2"/>
    <property type="match status" value="1"/>
</dbReference>
<sequence>MNAIIFIETYQSGSSREGVRAAKKLGYKVHLITSNKKIIEKKDAFPEIDEIHFLNTEDILEIEETISKIAEIDSISCVISFIDAFVQIAANFSNQFCGTNISAESMKIMDDKLLTRLKGGNKEYSLSHFILKKDSHIDQFFREFPSQSPIRFPLIVKLPKSCGSKDVYLVNSNMELTQRLEFLRDSSPTSDILIEKFVDGPQVIVEAIVYNGKIEISAIIEQQITKQERFIVTGYSLSNELDDDYKHSLIKVSQEILQDMEFKNGNCHLELRHDGEKWRLIEANPRISGGVMNKLINEAYGYNYAEQILKVYLKEPPTLSKTKEECVYAQYLTVDTMGELLRVTGRKKAEKTPGVVEVYIKPKKGQFLQPPLAMGHRYGYVLAKGTTKDEAKQIAIKAADLITFILKS</sequence>
<keyword evidence="3 4" id="KW-0067">ATP-binding</keyword>
<dbReference type="AlphaFoldDB" id="A0A3S0RJD3"/>
<evidence type="ECO:0000259" key="5">
    <source>
        <dbReference type="PROSITE" id="PS50975"/>
    </source>
</evidence>
<dbReference type="Gene3D" id="3.30.470.20">
    <property type="entry name" value="ATP-grasp fold, B domain"/>
    <property type="match status" value="1"/>
</dbReference>
<evidence type="ECO:0000313" key="6">
    <source>
        <dbReference type="EMBL" id="RUL53085.1"/>
    </source>
</evidence>
<dbReference type="GO" id="GO:0005524">
    <property type="term" value="F:ATP binding"/>
    <property type="evidence" value="ECO:0007669"/>
    <property type="project" value="UniProtKB-UniRule"/>
</dbReference>
<feature type="domain" description="ATP-grasp" evidence="5">
    <location>
        <begin position="118"/>
        <end position="313"/>
    </location>
</feature>